<dbReference type="Gene3D" id="3.80.10.10">
    <property type="entry name" value="Ribonuclease Inhibitor"/>
    <property type="match status" value="1"/>
</dbReference>
<protein>
    <submittedName>
        <fullName evidence="1">Uncharacterized protein</fullName>
    </submittedName>
</protein>
<proteinExistence type="predicted"/>
<dbReference type="EMBL" id="HACG01010245">
    <property type="protein sequence ID" value="CEK57110.1"/>
    <property type="molecule type" value="Transcribed_RNA"/>
</dbReference>
<dbReference type="SUPFAM" id="SSF52047">
    <property type="entry name" value="RNI-like"/>
    <property type="match status" value="1"/>
</dbReference>
<name>A0A0B6YNQ9_9EUPU</name>
<dbReference type="SMART" id="SM00367">
    <property type="entry name" value="LRR_CC"/>
    <property type="match status" value="1"/>
</dbReference>
<sequence>GRSSGGMFEYYLCKGNSLCGLELQKIVQKCKDLRKLHAPFSNIDDDSVVFLSEQCLFLEDINFTQCHRLTNESLFALSKNSLCLRK</sequence>
<accession>A0A0B6YNQ9</accession>
<gene>
    <name evidence="1" type="primary">ORF29290</name>
</gene>
<reference evidence="1" key="1">
    <citation type="submission" date="2014-12" db="EMBL/GenBank/DDBJ databases">
        <title>Insight into the proteome of Arion vulgaris.</title>
        <authorList>
            <person name="Aradska J."/>
            <person name="Bulat T."/>
            <person name="Smidak R."/>
            <person name="Sarate P."/>
            <person name="Gangsoo J."/>
            <person name="Sialana F."/>
            <person name="Bilban M."/>
            <person name="Lubec G."/>
        </authorList>
    </citation>
    <scope>NUCLEOTIDE SEQUENCE</scope>
    <source>
        <tissue evidence="1">Skin</tissue>
    </source>
</reference>
<feature type="non-terminal residue" evidence="1">
    <location>
        <position position="1"/>
    </location>
</feature>
<feature type="non-terminal residue" evidence="1">
    <location>
        <position position="86"/>
    </location>
</feature>
<organism evidence="1">
    <name type="scientific">Arion vulgaris</name>
    <dbReference type="NCBI Taxonomy" id="1028688"/>
    <lineage>
        <taxon>Eukaryota</taxon>
        <taxon>Metazoa</taxon>
        <taxon>Spiralia</taxon>
        <taxon>Lophotrochozoa</taxon>
        <taxon>Mollusca</taxon>
        <taxon>Gastropoda</taxon>
        <taxon>Heterobranchia</taxon>
        <taxon>Euthyneura</taxon>
        <taxon>Panpulmonata</taxon>
        <taxon>Eupulmonata</taxon>
        <taxon>Stylommatophora</taxon>
        <taxon>Helicina</taxon>
        <taxon>Arionoidea</taxon>
        <taxon>Arionidae</taxon>
        <taxon>Arion</taxon>
    </lineage>
</organism>
<evidence type="ECO:0000313" key="1">
    <source>
        <dbReference type="EMBL" id="CEK57110.1"/>
    </source>
</evidence>
<dbReference type="InterPro" id="IPR032675">
    <property type="entry name" value="LRR_dom_sf"/>
</dbReference>
<dbReference type="AlphaFoldDB" id="A0A0B6YNQ9"/>
<dbReference type="InterPro" id="IPR006553">
    <property type="entry name" value="Leu-rich_rpt_Cys-con_subtyp"/>
</dbReference>